<sequence>MNKLNRRTVFLSVAAAGLLSSCGEQAAFEWKPETDAERKLRENREKLQRTVGEGGLVGAGGGALLGAALGGVGGAVRGAQIGRLGGAGAGLYVKQLQKQFADKEALSNKIITDLRVTNANLEASLRAMNAVVAERRQRAAQSQVDATRDARNTEEAAALVSAAQGQEEFFTSTRGLVIQEGINTTSSGIDGELARLRSRVKTLRAVSQELANL</sequence>
<accession>A0AAE2W1S4</accession>
<feature type="signal peptide" evidence="1">
    <location>
        <begin position="1"/>
        <end position="26"/>
    </location>
</feature>
<keyword evidence="3" id="KW-1185">Reference proteome</keyword>
<reference evidence="2 3" key="1">
    <citation type="submission" date="2021-01" db="EMBL/GenBank/DDBJ databases">
        <title>Diatom-associated Roseobacters Show Island Model of Population Structure.</title>
        <authorList>
            <person name="Qu L."/>
            <person name="Feng X."/>
            <person name="Chen Y."/>
            <person name="Li L."/>
            <person name="Wang X."/>
            <person name="Hu Z."/>
            <person name="Wang H."/>
            <person name="Luo H."/>
        </authorList>
    </citation>
    <scope>NUCLEOTIDE SEQUENCE [LARGE SCALE GENOMIC DNA]</scope>
    <source>
        <strain evidence="2 3">TR60-84</strain>
    </source>
</reference>
<protein>
    <recommendedName>
        <fullName evidence="4">Glycine zipper domain-containing protein</fullName>
    </recommendedName>
</protein>
<evidence type="ECO:0000256" key="1">
    <source>
        <dbReference type="SAM" id="SignalP"/>
    </source>
</evidence>
<feature type="chain" id="PRO_5042121911" description="Glycine zipper domain-containing protein" evidence="1">
    <location>
        <begin position="27"/>
        <end position="213"/>
    </location>
</feature>
<dbReference type="AlphaFoldDB" id="A0AAE2W1S4"/>
<evidence type="ECO:0000313" key="3">
    <source>
        <dbReference type="Proteomes" id="UP000732193"/>
    </source>
</evidence>
<dbReference type="Proteomes" id="UP000732193">
    <property type="component" value="Unassembled WGS sequence"/>
</dbReference>
<name>A0AAE2W1S4_9RHOB</name>
<evidence type="ECO:0000313" key="2">
    <source>
        <dbReference type="EMBL" id="MBM1715945.1"/>
    </source>
</evidence>
<proteinExistence type="predicted"/>
<dbReference type="RefSeq" id="WP_203243638.1">
    <property type="nucleotide sequence ID" value="NZ_JAFBRH010000013.1"/>
</dbReference>
<evidence type="ECO:0008006" key="4">
    <source>
        <dbReference type="Google" id="ProtNLM"/>
    </source>
</evidence>
<organism evidence="2 3">
    <name type="scientific">Sulfitobacter geojensis</name>
    <dbReference type="NCBI Taxonomy" id="1342299"/>
    <lineage>
        <taxon>Bacteria</taxon>
        <taxon>Pseudomonadati</taxon>
        <taxon>Pseudomonadota</taxon>
        <taxon>Alphaproteobacteria</taxon>
        <taxon>Rhodobacterales</taxon>
        <taxon>Roseobacteraceae</taxon>
        <taxon>Sulfitobacter</taxon>
    </lineage>
</organism>
<dbReference type="PROSITE" id="PS51257">
    <property type="entry name" value="PROKAR_LIPOPROTEIN"/>
    <property type="match status" value="1"/>
</dbReference>
<gene>
    <name evidence="2" type="ORF">JQV55_20410</name>
</gene>
<dbReference type="EMBL" id="JAFBRM010000013">
    <property type="protein sequence ID" value="MBM1715945.1"/>
    <property type="molecule type" value="Genomic_DNA"/>
</dbReference>
<comment type="caution">
    <text evidence="2">The sequence shown here is derived from an EMBL/GenBank/DDBJ whole genome shotgun (WGS) entry which is preliminary data.</text>
</comment>
<keyword evidence="1" id="KW-0732">Signal</keyword>